<feature type="domain" description="BPTI/Kunitz inhibitor" evidence="2">
    <location>
        <begin position="1251"/>
        <end position="1301"/>
    </location>
</feature>
<dbReference type="Gene3D" id="4.10.410.10">
    <property type="entry name" value="Pancreatic trypsin inhibitor Kunitz domain"/>
    <property type="match status" value="15"/>
</dbReference>
<evidence type="ECO:0000256" key="1">
    <source>
        <dbReference type="SAM" id="SignalP"/>
    </source>
</evidence>
<dbReference type="SUPFAM" id="SSF57362">
    <property type="entry name" value="BPTI-like"/>
    <property type="match status" value="15"/>
</dbReference>
<evidence type="ECO:0000313" key="4">
    <source>
        <dbReference type="Proteomes" id="UP000271162"/>
    </source>
</evidence>
<dbReference type="InterPro" id="IPR020901">
    <property type="entry name" value="Prtase_inh_Kunz-CS"/>
</dbReference>
<dbReference type="Proteomes" id="UP000271162">
    <property type="component" value="Unassembled WGS sequence"/>
</dbReference>
<proteinExistence type="predicted"/>
<dbReference type="PRINTS" id="PR00759">
    <property type="entry name" value="BASICPTASE"/>
</dbReference>
<reference evidence="5" key="1">
    <citation type="submission" date="2016-04" db="UniProtKB">
        <authorList>
            <consortium name="WormBaseParasite"/>
        </authorList>
    </citation>
    <scope>IDENTIFICATION</scope>
</reference>
<feature type="domain" description="BPTI/Kunitz inhibitor" evidence="2">
    <location>
        <begin position="384"/>
        <end position="434"/>
    </location>
</feature>
<feature type="domain" description="BPTI/Kunitz inhibitor" evidence="2">
    <location>
        <begin position="677"/>
        <end position="727"/>
    </location>
</feature>
<dbReference type="GO" id="GO:0004867">
    <property type="term" value="F:serine-type endopeptidase inhibitor activity"/>
    <property type="evidence" value="ECO:0007669"/>
    <property type="project" value="InterPro"/>
</dbReference>
<dbReference type="PROSITE" id="PS50279">
    <property type="entry name" value="BPTI_KUNITZ_2"/>
    <property type="match status" value="15"/>
</dbReference>
<dbReference type="PANTHER" id="PTHR46339">
    <property type="entry name" value="PROTEIN CBG15282-RELATED"/>
    <property type="match status" value="1"/>
</dbReference>
<dbReference type="InterPro" id="IPR053014">
    <property type="entry name" value="Cuticle_assoc_divergent"/>
</dbReference>
<dbReference type="InterPro" id="IPR002223">
    <property type="entry name" value="Kunitz_BPTI"/>
</dbReference>
<dbReference type="OMA" id="NQFCHIG"/>
<dbReference type="Pfam" id="PF14625">
    <property type="entry name" value="Lustrin_cystein"/>
    <property type="match status" value="8"/>
</dbReference>
<dbReference type="InterPro" id="IPR028150">
    <property type="entry name" value="Lustrin_cystein"/>
</dbReference>
<organism evidence="5">
    <name type="scientific">Nippostrongylus brasiliensis</name>
    <name type="common">Rat hookworm</name>
    <dbReference type="NCBI Taxonomy" id="27835"/>
    <lineage>
        <taxon>Eukaryota</taxon>
        <taxon>Metazoa</taxon>
        <taxon>Ecdysozoa</taxon>
        <taxon>Nematoda</taxon>
        <taxon>Chromadorea</taxon>
        <taxon>Rhabditida</taxon>
        <taxon>Rhabditina</taxon>
        <taxon>Rhabditomorpha</taxon>
        <taxon>Strongyloidea</taxon>
        <taxon>Heligmosomidae</taxon>
        <taxon>Nippostrongylus</taxon>
    </lineage>
</organism>
<feature type="domain" description="BPTI/Kunitz inhibitor" evidence="2">
    <location>
        <begin position="998"/>
        <end position="1048"/>
    </location>
</feature>
<feature type="domain" description="BPTI/Kunitz inhibitor" evidence="2">
    <location>
        <begin position="1084"/>
        <end position="1141"/>
    </location>
</feature>
<feature type="signal peptide" evidence="1">
    <location>
        <begin position="1"/>
        <end position="17"/>
    </location>
</feature>
<feature type="domain" description="BPTI/Kunitz inhibitor" evidence="2">
    <location>
        <begin position="1196"/>
        <end position="1246"/>
    </location>
</feature>
<feature type="domain" description="BPTI/Kunitz inhibitor" evidence="2">
    <location>
        <begin position="129"/>
        <end position="179"/>
    </location>
</feature>
<feature type="domain" description="BPTI/Kunitz inhibitor" evidence="2">
    <location>
        <begin position="74"/>
        <end position="124"/>
    </location>
</feature>
<evidence type="ECO:0000313" key="3">
    <source>
        <dbReference type="EMBL" id="VDL77912.1"/>
    </source>
</evidence>
<feature type="domain" description="BPTI/Kunitz inhibitor" evidence="2">
    <location>
        <begin position="785"/>
        <end position="835"/>
    </location>
</feature>
<keyword evidence="4" id="KW-1185">Reference proteome</keyword>
<dbReference type="SMART" id="SM00131">
    <property type="entry name" value="KU"/>
    <property type="match status" value="15"/>
</dbReference>
<dbReference type="PROSITE" id="PS00280">
    <property type="entry name" value="BPTI_KUNITZ_1"/>
    <property type="match status" value="2"/>
</dbReference>
<accession>A0A158R1R7</accession>
<dbReference type="PANTHER" id="PTHR46339:SF2">
    <property type="entry name" value="BPTI_KUNITZ INHIBITOR DOMAIN-CONTAINING PROTEIN"/>
    <property type="match status" value="1"/>
</dbReference>
<protein>
    <submittedName>
        <fullName evidence="5">Papilin (inferred by orthology to a D. melanogaster protein)</fullName>
    </submittedName>
</protein>
<feature type="chain" id="PRO_5043135826" evidence="1">
    <location>
        <begin position="18"/>
        <end position="1439"/>
    </location>
</feature>
<dbReference type="CDD" id="cd22593">
    <property type="entry name" value="Kunitz_conkunitzin"/>
    <property type="match status" value="13"/>
</dbReference>
<dbReference type="EMBL" id="UYSL01021316">
    <property type="protein sequence ID" value="VDL77912.1"/>
    <property type="molecule type" value="Genomic_DNA"/>
</dbReference>
<feature type="domain" description="BPTI/Kunitz inhibitor" evidence="2">
    <location>
        <begin position="335"/>
        <end position="385"/>
    </location>
</feature>
<feature type="domain" description="BPTI/Kunitz inhibitor" evidence="2">
    <location>
        <begin position="583"/>
        <end position="634"/>
    </location>
</feature>
<dbReference type="CDD" id="cd00109">
    <property type="entry name" value="Kunitz-type"/>
    <property type="match status" value="2"/>
</dbReference>
<dbReference type="WBParaSite" id="NBR_0001432201-mRNA-1">
    <property type="protein sequence ID" value="NBR_0001432201-mRNA-1"/>
    <property type="gene ID" value="NBR_0001432201"/>
</dbReference>
<feature type="domain" description="BPTI/Kunitz inhibitor" evidence="2">
    <location>
        <begin position="490"/>
        <end position="540"/>
    </location>
</feature>
<feature type="domain" description="BPTI/Kunitz inhibitor" evidence="2">
    <location>
        <begin position="1383"/>
        <end position="1433"/>
    </location>
</feature>
<feature type="domain" description="BPTI/Kunitz inhibitor" evidence="2">
    <location>
        <begin position="231"/>
        <end position="281"/>
    </location>
</feature>
<reference evidence="3 4" key="2">
    <citation type="submission" date="2018-11" db="EMBL/GenBank/DDBJ databases">
        <authorList>
            <consortium name="Pathogen Informatics"/>
        </authorList>
    </citation>
    <scope>NUCLEOTIDE SEQUENCE [LARGE SCALE GENOMIC DNA]</scope>
</reference>
<dbReference type="Pfam" id="PF00014">
    <property type="entry name" value="Kunitz_BPTI"/>
    <property type="match status" value="15"/>
</dbReference>
<name>A0A158R1R7_NIPBR</name>
<dbReference type="InterPro" id="IPR036880">
    <property type="entry name" value="Kunitz_BPTI_sf"/>
</dbReference>
<feature type="domain" description="BPTI/Kunitz inhibitor" evidence="2">
    <location>
        <begin position="883"/>
        <end position="947"/>
    </location>
</feature>
<gene>
    <name evidence="3" type="ORF">NBR_LOCUS14323</name>
</gene>
<evidence type="ECO:0000259" key="2">
    <source>
        <dbReference type="PROSITE" id="PS50279"/>
    </source>
</evidence>
<dbReference type="STRING" id="27835.A0A158R1R7"/>
<dbReference type="InterPro" id="IPR006150">
    <property type="entry name" value="Cys_repeat_1"/>
</dbReference>
<keyword evidence="1" id="KW-0732">Signal</keyword>
<sequence length="1439" mass="158273">MLPRWLLPLFVIALVAADDNGAFLSAMKTLLFGTGQQNATSNADLQMHPAPSVSGYPAFHQFAVAQPQTSGQSCMLPQQIGTGPYRIPRWYYNPARGRCELFYWSGCCGNGNNFQTFQSCQSTCEVDPCTLDEESGVGSVQLTRFYFNKQLRICEEFVYFGAGGNRNNFVTIEECQAQCPESPNPCSITVSVPGGQCNPGASTCGSGNFCHVGASAQTTTCCPKPAPIDRCQQPLNVGVGNANLQRWYFNPLTQQCQTCIYRGLQGNENNFLSKQECENSCLVNPCKIGSPYRSQGVTVQCSASNPTVCPAGHYCHIGAGVTTSVCCQALGTNPCAEPWTKGEGDAALTRFYYDALQRKCLAFNYFGTKGNQNNFLTKELCDPCSLVVKEGYGSQSLNRWFYNQQTRQCQPFTYHGLGGNENNFLLREHCEATCPVWVNACPQGEAFLLPSGRPQQCIPDNEDSCPLTHWCHPGPDATTTMCCPGRVDPCTSIKSEGDGPLQLTRFYFDASQRQCVPFTFRGIRGNSNNFLTKENCEARCPVRVNPCPLTLSSLKLSVALTTCSSSLQCPDKHWCHIALPDPCMAPARNPGEGPYHATRWAFDGATRKCLPFEYRGMRGNANNFITRELCEERCPEPYSVSNRYYTCSPNALCPSNYYCHIGVEANYCCPVLGPEPCSQPMDGGIGGAQLQRWYWNVQSQACLPFNYCGMKGTQNNFLSKQDCDRTCYVLDNPCALGQPQMTLENRPQTCSVGVNTCAAGFWCHFGANTQTTVCCPGRVEGQAVCQQSLALGNGEAALPRWYYDATSMRCVQFFYRGRFGNQNNFLSQQECEQTCPVYVNVCPVGGPLLDSSNRPVPCTFGANSCGTGYWCHLGLVPDEYQCCPGEPTVPGACQGLPEVLGELGAPAQPATRYYYDQKEMSCKQFTYNGRKGNQNNFLTLEDCEQTCNVFTNPCNQPISLPPQMCSAVGPDTCGINAWCHIGATPDTTLCCPSEGNPCSLPLNRGTGNQFMDRWYFNQQAGTCQSFSYAGLHGNQNNFLTKEACEERCGPNPCFEGRPFVGVDGRTQTCSISASLNTCPANYWCHIGSDMTTTVCCPGEGNYNLERYYFDQSSKTCRPFVYNGLKGNQNNFISLRACQLACQPLDNPCIGQPATTAAGQVLFCSSTNKDTCPVNFWCHIGANPETTVCCPGATNPCSVPLAPGTGNSGLSRWYYNPDDRQCLPFQYNGKRGNQNNFVTQAECERTCPEDPCESSWSEGEGEDSLSRFYYNPIEGDCYPFKYKGRRGNENNFLTMKLCQEKCKPITNVCFGGEAPLLSSSGRVVQCHDQPCPDSHYCHHGKDSKSAVCCHKKGATCDQQLMLGVGDASLPRFYYDPLEDDSQFCILERDTGPCGGNQTRYGYDRLARICKSFKYGGCQGNLNSFNRLEQCTEICCGKGYL</sequence>
<dbReference type="SMART" id="SM00289">
    <property type="entry name" value="WR1"/>
    <property type="match status" value="10"/>
</dbReference>
<evidence type="ECO:0000313" key="5">
    <source>
        <dbReference type="WBParaSite" id="NBR_0001432201-mRNA-1"/>
    </source>
</evidence>